<accession>A0ABW7CZM2</accession>
<keyword evidence="2" id="KW-1185">Reference proteome</keyword>
<proteinExistence type="predicted"/>
<protein>
    <submittedName>
        <fullName evidence="1">Uncharacterized protein</fullName>
    </submittedName>
</protein>
<gene>
    <name evidence="1" type="ORF">ACEU0G_000282</name>
</gene>
<evidence type="ECO:0000313" key="2">
    <source>
        <dbReference type="Proteomes" id="UP001605261"/>
    </source>
</evidence>
<comment type="caution">
    <text evidence="1">The sequence shown here is derived from an EMBL/GenBank/DDBJ whole genome shotgun (WGS) entry which is preliminary data.</text>
</comment>
<dbReference type="RefSeq" id="WP_394164018.1">
    <property type="nucleotide sequence ID" value="NZ_JBHGCJ010000011.1"/>
</dbReference>
<name>A0ABW7CZM2_9GAMM</name>
<organism evidence="1 2">
    <name type="scientific">Stenotrophomonas nematodicola</name>
    <dbReference type="NCBI Taxonomy" id="2656746"/>
    <lineage>
        <taxon>Bacteria</taxon>
        <taxon>Pseudomonadati</taxon>
        <taxon>Pseudomonadota</taxon>
        <taxon>Gammaproteobacteria</taxon>
        <taxon>Lysobacterales</taxon>
        <taxon>Lysobacteraceae</taxon>
        <taxon>Stenotrophomonas</taxon>
    </lineage>
</organism>
<reference evidence="1 2" key="1">
    <citation type="submission" date="2024-09" db="EMBL/GenBank/DDBJ databases">
        <authorList>
            <consortium name="All-Russian atlas of soil microorganisms"/>
            <consortium name="as a basis for the search for new antimicrobial producers and enzymes with unique properties"/>
            <person name="Sokolova E.A."/>
            <person name="Voronina E.N."/>
        </authorList>
    </citation>
    <scope>NUCLEOTIDE SEQUENCE [LARGE SCALE GENOMIC DNA]</scope>
    <source>
        <strain evidence="1 2">AF-22b-331.1</strain>
    </source>
</reference>
<evidence type="ECO:0000313" key="1">
    <source>
        <dbReference type="EMBL" id="MFG6110407.1"/>
    </source>
</evidence>
<dbReference type="Proteomes" id="UP001605261">
    <property type="component" value="Unassembled WGS sequence"/>
</dbReference>
<dbReference type="EMBL" id="JBHGCJ010000011">
    <property type="protein sequence ID" value="MFG6110407.1"/>
    <property type="molecule type" value="Genomic_DNA"/>
</dbReference>
<sequence length="141" mass="15094">MAALNGDVASIIWLQRGEPDPITHAAYLALIEQVVAADDPTAMLYLGDMRHEAGGDEAVDFTRGEVAGHAWQIAACRRGLDCAAGSALMDQFCMAGMCAPSDLEAYIRAEVARRGGDVDQLDAAVDSILALFPTPPRQHRR</sequence>